<gene>
    <name evidence="1" type="ORF">ANCCAN_14073</name>
</gene>
<dbReference type="EMBL" id="JOJR01000309">
    <property type="protein sequence ID" value="RCN39995.1"/>
    <property type="molecule type" value="Genomic_DNA"/>
</dbReference>
<accession>A0A368GAH5</accession>
<sequence length="259" mass="28362">MTTGGTESKRPTSLSKRVQALGCRAAIAKSKKERKDDSSGIYGVKATVQVEILGKQWTALLDMGSKISILPIQVLRQALDRGMNIDEEVLTECGDQGRTITASMYVTEKGDNMVILGTNLLHLLGYHLQKIGGEIVYRGNDKSTQAHSSSTRRDATVTRRVHIPPGKLGWLRLEGSGEVGTKFLRSDEEAIAFGICSSDESDAVELPVVNDMVEPMVFRAGHKVGEWIREPEPADEKRSKAVVAEMLVLTKQSLSPTER</sequence>
<comment type="caution">
    <text evidence="1">The sequence shown here is derived from an EMBL/GenBank/DDBJ whole genome shotgun (WGS) entry which is preliminary data.</text>
</comment>
<organism evidence="1 2">
    <name type="scientific">Ancylostoma caninum</name>
    <name type="common">Dog hookworm</name>
    <dbReference type="NCBI Taxonomy" id="29170"/>
    <lineage>
        <taxon>Eukaryota</taxon>
        <taxon>Metazoa</taxon>
        <taxon>Ecdysozoa</taxon>
        <taxon>Nematoda</taxon>
        <taxon>Chromadorea</taxon>
        <taxon>Rhabditida</taxon>
        <taxon>Rhabditina</taxon>
        <taxon>Rhabditomorpha</taxon>
        <taxon>Strongyloidea</taxon>
        <taxon>Ancylostomatidae</taxon>
        <taxon>Ancylostomatinae</taxon>
        <taxon>Ancylostoma</taxon>
    </lineage>
</organism>
<name>A0A368GAH5_ANCCA</name>
<dbReference type="AlphaFoldDB" id="A0A368GAH5"/>
<dbReference type="Proteomes" id="UP000252519">
    <property type="component" value="Unassembled WGS sequence"/>
</dbReference>
<keyword evidence="2" id="KW-1185">Reference proteome</keyword>
<evidence type="ECO:0000313" key="1">
    <source>
        <dbReference type="EMBL" id="RCN39995.1"/>
    </source>
</evidence>
<dbReference type="OrthoDB" id="5874389at2759"/>
<evidence type="ECO:0008006" key="3">
    <source>
        <dbReference type="Google" id="ProtNLM"/>
    </source>
</evidence>
<proteinExistence type="predicted"/>
<protein>
    <recommendedName>
        <fullName evidence="3">Peptidase A2 domain-containing protein</fullName>
    </recommendedName>
</protein>
<evidence type="ECO:0000313" key="2">
    <source>
        <dbReference type="Proteomes" id="UP000252519"/>
    </source>
</evidence>
<reference evidence="1 2" key="1">
    <citation type="submission" date="2014-10" db="EMBL/GenBank/DDBJ databases">
        <title>Draft genome of the hookworm Ancylostoma caninum.</title>
        <authorList>
            <person name="Mitreva M."/>
        </authorList>
    </citation>
    <scope>NUCLEOTIDE SEQUENCE [LARGE SCALE GENOMIC DNA]</scope>
    <source>
        <strain evidence="1 2">Baltimore</strain>
    </source>
</reference>